<dbReference type="InterPro" id="IPR020605">
    <property type="entry name" value="Octanoyltransferase_CS"/>
</dbReference>
<feature type="active site" description="Acyl-thioester intermediate" evidence="6">
    <location>
        <position position="178"/>
    </location>
</feature>
<comment type="pathway">
    <text evidence="1">Protein modification; protein lipoylation via endogenous pathway; protein N(6)-(lipoyl)lysine from octanoyl-[acyl-carrier-protein]: step 1/2.</text>
</comment>
<dbReference type="NCBIfam" id="TIGR00214">
    <property type="entry name" value="lipB"/>
    <property type="match status" value="1"/>
</dbReference>
<feature type="binding site" evidence="7">
    <location>
        <begin position="147"/>
        <end position="149"/>
    </location>
    <ligand>
        <name>substrate</name>
    </ligand>
</feature>
<evidence type="ECO:0000313" key="10">
    <source>
        <dbReference type="EMBL" id="EPS65406.1"/>
    </source>
</evidence>
<keyword evidence="4" id="KW-0808">Transferase</keyword>
<feature type="binding site" evidence="7">
    <location>
        <begin position="160"/>
        <end position="162"/>
    </location>
    <ligand>
        <name>substrate</name>
    </ligand>
</feature>
<dbReference type="InterPro" id="IPR045864">
    <property type="entry name" value="aa-tRNA-synth_II/BPL/LPL"/>
</dbReference>
<feature type="site" description="Lowers pKa of active site Cys" evidence="8">
    <location>
        <position position="144"/>
    </location>
</feature>
<organism evidence="10 11">
    <name type="scientific">Genlisea aurea</name>
    <dbReference type="NCBI Taxonomy" id="192259"/>
    <lineage>
        <taxon>Eukaryota</taxon>
        <taxon>Viridiplantae</taxon>
        <taxon>Streptophyta</taxon>
        <taxon>Embryophyta</taxon>
        <taxon>Tracheophyta</taxon>
        <taxon>Spermatophyta</taxon>
        <taxon>Magnoliopsida</taxon>
        <taxon>eudicotyledons</taxon>
        <taxon>Gunneridae</taxon>
        <taxon>Pentapetalae</taxon>
        <taxon>asterids</taxon>
        <taxon>lamiids</taxon>
        <taxon>Lamiales</taxon>
        <taxon>Lentibulariaceae</taxon>
        <taxon>Genlisea</taxon>
    </lineage>
</organism>
<feature type="domain" description="BPL/LPL catalytic" evidence="9">
    <location>
        <begin position="37"/>
        <end position="225"/>
    </location>
</feature>
<dbReference type="HAMAP" id="MF_00013">
    <property type="entry name" value="LipB"/>
    <property type="match status" value="1"/>
</dbReference>
<dbReference type="PANTHER" id="PTHR10993">
    <property type="entry name" value="OCTANOYLTRANSFERASE"/>
    <property type="match status" value="1"/>
</dbReference>
<dbReference type="Proteomes" id="UP000015453">
    <property type="component" value="Unassembled WGS sequence"/>
</dbReference>
<feature type="binding site" evidence="7">
    <location>
        <begin position="79"/>
        <end position="86"/>
    </location>
    <ligand>
        <name>substrate</name>
    </ligand>
</feature>
<feature type="non-terminal residue" evidence="10">
    <location>
        <position position="233"/>
    </location>
</feature>
<evidence type="ECO:0000259" key="9">
    <source>
        <dbReference type="PROSITE" id="PS51733"/>
    </source>
</evidence>
<dbReference type="OrthoDB" id="19908at2759"/>
<dbReference type="AlphaFoldDB" id="S8CL19"/>
<evidence type="ECO:0000256" key="1">
    <source>
        <dbReference type="ARBA" id="ARBA00004821"/>
    </source>
</evidence>
<dbReference type="Pfam" id="PF21948">
    <property type="entry name" value="LplA-B_cat"/>
    <property type="match status" value="1"/>
</dbReference>
<evidence type="ECO:0000256" key="4">
    <source>
        <dbReference type="ARBA" id="ARBA00022679"/>
    </source>
</evidence>
<dbReference type="NCBIfam" id="NF010925">
    <property type="entry name" value="PRK14345.1"/>
    <property type="match status" value="1"/>
</dbReference>
<dbReference type="SUPFAM" id="SSF55681">
    <property type="entry name" value="Class II aaRS and biotin synthetases"/>
    <property type="match status" value="1"/>
</dbReference>
<comment type="similarity">
    <text evidence="2">Belongs to the LipB family.</text>
</comment>
<evidence type="ECO:0000256" key="5">
    <source>
        <dbReference type="ARBA" id="ARBA00023315"/>
    </source>
</evidence>
<dbReference type="PROSITE" id="PS01313">
    <property type="entry name" value="LIPB"/>
    <property type="match status" value="1"/>
</dbReference>
<comment type="caution">
    <text evidence="10">The sequence shown here is derived from an EMBL/GenBank/DDBJ whole genome shotgun (WGS) entry which is preliminary data.</text>
</comment>
<dbReference type="PANTHER" id="PTHR10993:SF7">
    <property type="entry name" value="LIPOYLTRANSFERASE 2, MITOCHONDRIAL-RELATED"/>
    <property type="match status" value="1"/>
</dbReference>
<proteinExistence type="inferred from homology"/>
<dbReference type="UniPathway" id="UPA00538">
    <property type="reaction ID" value="UER00592"/>
</dbReference>
<keyword evidence="11" id="KW-1185">Reference proteome</keyword>
<dbReference type="InterPro" id="IPR000544">
    <property type="entry name" value="Octanoyltransferase"/>
</dbReference>
<evidence type="ECO:0000256" key="7">
    <source>
        <dbReference type="PIRSR" id="PIRSR016262-2"/>
    </source>
</evidence>
<evidence type="ECO:0000313" key="11">
    <source>
        <dbReference type="Proteomes" id="UP000015453"/>
    </source>
</evidence>
<dbReference type="GO" id="GO:0009249">
    <property type="term" value="P:protein lipoylation"/>
    <property type="evidence" value="ECO:0007669"/>
    <property type="project" value="InterPro"/>
</dbReference>
<sequence>RCNLYDFHREILPFPEVWSWQRGIVEEKKQLVKQKGVDLTDSLIVLQHQPVYTLGAASSLEFLNFDARNSPFDLYRTDRGGEITYHGPGQLVMYPIINLRYYNMDLHWYLRALEEVIIRALRSAFSIEATRIEGLTGVWVGDRKVAAIGIKVSQWISYHGVALNVTTDLAPFHHIVPCGIRDRSVGTVKGLLGLEQDDCCNDLMVIDQAYTALIHEFRDVFEVGLSKNTPQMP</sequence>
<dbReference type="GO" id="GO:0033819">
    <property type="term" value="F:lipoyl(octanoyl) transferase activity"/>
    <property type="evidence" value="ECO:0007669"/>
    <property type="project" value="UniProtKB-EC"/>
</dbReference>
<gene>
    <name evidence="10" type="ORF">M569_09372</name>
</gene>
<dbReference type="EC" id="2.3.1.181" evidence="3"/>
<dbReference type="PROSITE" id="PS51733">
    <property type="entry name" value="BPL_LPL_CATALYTIC"/>
    <property type="match status" value="1"/>
</dbReference>
<evidence type="ECO:0000256" key="6">
    <source>
        <dbReference type="PIRSR" id="PIRSR016262-1"/>
    </source>
</evidence>
<protein>
    <recommendedName>
        <fullName evidence="3">lipoyl(octanoyl) transferase</fullName>
        <ecNumber evidence="3">2.3.1.181</ecNumber>
    </recommendedName>
</protein>
<dbReference type="PIRSF" id="PIRSF016262">
    <property type="entry name" value="LPLase"/>
    <property type="match status" value="1"/>
</dbReference>
<dbReference type="EMBL" id="AUSU01004246">
    <property type="protein sequence ID" value="EPS65406.1"/>
    <property type="molecule type" value="Genomic_DNA"/>
</dbReference>
<reference evidence="10 11" key="1">
    <citation type="journal article" date="2013" name="BMC Genomics">
        <title>The miniature genome of a carnivorous plant Genlisea aurea contains a low number of genes and short non-coding sequences.</title>
        <authorList>
            <person name="Leushkin E.V."/>
            <person name="Sutormin R.A."/>
            <person name="Nabieva E.R."/>
            <person name="Penin A.A."/>
            <person name="Kondrashov A.S."/>
            <person name="Logacheva M.D."/>
        </authorList>
    </citation>
    <scope>NUCLEOTIDE SEQUENCE [LARGE SCALE GENOMIC DNA]</scope>
</reference>
<evidence type="ECO:0000256" key="8">
    <source>
        <dbReference type="PIRSR" id="PIRSR016262-3"/>
    </source>
</evidence>
<feature type="non-terminal residue" evidence="10">
    <location>
        <position position="1"/>
    </location>
</feature>
<dbReference type="CDD" id="cd16444">
    <property type="entry name" value="LipB"/>
    <property type="match status" value="1"/>
</dbReference>
<accession>S8CL19</accession>
<dbReference type="InterPro" id="IPR004143">
    <property type="entry name" value="BPL_LPL_catalytic"/>
</dbReference>
<dbReference type="Gene3D" id="3.30.930.10">
    <property type="entry name" value="Bira Bifunctional Protein, Domain 2"/>
    <property type="match status" value="1"/>
</dbReference>
<name>S8CL19_9LAMI</name>
<keyword evidence="5" id="KW-0012">Acyltransferase</keyword>
<evidence type="ECO:0000256" key="2">
    <source>
        <dbReference type="ARBA" id="ARBA00007907"/>
    </source>
</evidence>
<evidence type="ECO:0000256" key="3">
    <source>
        <dbReference type="ARBA" id="ARBA00012334"/>
    </source>
</evidence>